<reference evidence="3" key="1">
    <citation type="journal article" date="2020" name="Nature">
        <title>Giant virus diversity and host interactions through global metagenomics.</title>
        <authorList>
            <person name="Schulz F."/>
            <person name="Roux S."/>
            <person name="Paez-Espino D."/>
            <person name="Jungbluth S."/>
            <person name="Walsh D.A."/>
            <person name="Denef V.J."/>
            <person name="McMahon K.D."/>
            <person name="Konstantinidis K.T."/>
            <person name="Eloe-Fadrosh E.A."/>
            <person name="Kyrpides N.C."/>
            <person name="Woyke T."/>
        </authorList>
    </citation>
    <scope>NUCLEOTIDE SEQUENCE</scope>
    <source>
        <strain evidence="3">GVMAG-S-1064190-84</strain>
    </source>
</reference>
<dbReference type="Pfam" id="PF16903">
    <property type="entry name" value="Capsid_N"/>
    <property type="match status" value="1"/>
</dbReference>
<evidence type="ECO:0000313" key="3">
    <source>
        <dbReference type="EMBL" id="QHU08970.1"/>
    </source>
</evidence>
<protein>
    <recommendedName>
        <fullName evidence="4">Major capsid protein N-terminal domain-containing protein</fullName>
    </recommendedName>
</protein>
<dbReference type="AlphaFoldDB" id="A0A6C0JW98"/>
<dbReference type="InterPro" id="IPR031654">
    <property type="entry name" value="Capsid_N"/>
</dbReference>
<dbReference type="GO" id="GO:0005198">
    <property type="term" value="F:structural molecule activity"/>
    <property type="evidence" value="ECO:0007669"/>
    <property type="project" value="InterPro"/>
</dbReference>
<dbReference type="SUPFAM" id="SSF49749">
    <property type="entry name" value="Group II dsDNA viruses VP"/>
    <property type="match status" value="2"/>
</dbReference>
<dbReference type="Gene3D" id="2.70.9.10">
    <property type="entry name" value="Adenovirus Type 2 Hexon, domain 4"/>
    <property type="match status" value="1"/>
</dbReference>
<sequence length="480" mass="56245">MCDVSGPSTAAVIALNAIGAQDVHLLEEDDIEKSFFHYKTEQHTDFSTFRRVTQIDNKTKQKYWPFGLQGNEVKITLNPQNMGDLLANMYLVMELPPCMYARYVGRSLFKSIAFKVDGIEIEKIYDDWQVIYDELYLEQSEKDANDYLINRMMYPVNTQRLEKKEILNGLGALSTIETIVPLRFFFSRKYSKSSYESNKQNKPFFPLCAIYNQKIILEIEFNSVYYFSKPVTTEALAEPKFTQSTSFDFPTLPNFKIITEEITLTQEERMFYIKQKYDTLVNLVFKNPTADSQLQSDIIKNNLVPNLAVKCIHWFVRKKAYEYKDKVDFEVGTKEFTEAYRSRYIKDRVNLIDSRYRFEKIKNAKLFLNSLDLPNVSIADHNYFKYYTTYQARLSCPDKNIYTYSFSMNPFNAQSTGSLDFSNFNSDKTFLEVKLQSGVYTVDPFRIPGVDRLSEEYSLYIFYTGYKLMSFENGFMSLNE</sequence>
<evidence type="ECO:0000259" key="2">
    <source>
        <dbReference type="Pfam" id="PF16903"/>
    </source>
</evidence>
<accession>A0A6C0JW98</accession>
<evidence type="ECO:0008006" key="4">
    <source>
        <dbReference type="Google" id="ProtNLM"/>
    </source>
</evidence>
<dbReference type="Pfam" id="PF04451">
    <property type="entry name" value="Capsid_NCLDV"/>
    <property type="match status" value="1"/>
</dbReference>
<dbReference type="InterPro" id="IPR016112">
    <property type="entry name" value="VP_dsDNA_II"/>
</dbReference>
<evidence type="ECO:0000259" key="1">
    <source>
        <dbReference type="Pfam" id="PF04451"/>
    </source>
</evidence>
<proteinExistence type="predicted"/>
<feature type="domain" description="Major capsid protein C-terminal" evidence="1">
    <location>
        <begin position="264"/>
        <end position="476"/>
    </location>
</feature>
<dbReference type="EMBL" id="MN740700">
    <property type="protein sequence ID" value="QHU08970.1"/>
    <property type="molecule type" value="Genomic_DNA"/>
</dbReference>
<organism evidence="3">
    <name type="scientific">viral metagenome</name>
    <dbReference type="NCBI Taxonomy" id="1070528"/>
    <lineage>
        <taxon>unclassified sequences</taxon>
        <taxon>metagenomes</taxon>
        <taxon>organismal metagenomes</taxon>
    </lineage>
</organism>
<dbReference type="InterPro" id="IPR038519">
    <property type="entry name" value="MCP_C_sf"/>
</dbReference>
<dbReference type="InterPro" id="IPR007542">
    <property type="entry name" value="MCP_C"/>
</dbReference>
<dbReference type="Gene3D" id="2.70.9.20">
    <property type="entry name" value="Major capsid protein Vp54"/>
    <property type="match status" value="1"/>
</dbReference>
<feature type="domain" description="Major capsid protein N-terminal" evidence="2">
    <location>
        <begin position="74"/>
        <end position="225"/>
    </location>
</feature>
<name>A0A6C0JW98_9ZZZZ</name>